<evidence type="ECO:0000313" key="5">
    <source>
        <dbReference type="EMBL" id="KAB5588931.1"/>
    </source>
</evidence>
<keyword evidence="5" id="KW-0808">Transferase</keyword>
<evidence type="ECO:0000256" key="3">
    <source>
        <dbReference type="SAM" id="MobiDB-lite"/>
    </source>
</evidence>
<feature type="region of interest" description="Disordered" evidence="3">
    <location>
        <begin position="519"/>
        <end position="546"/>
    </location>
</feature>
<evidence type="ECO:0000256" key="1">
    <source>
        <dbReference type="ARBA" id="ARBA00022741"/>
    </source>
</evidence>
<dbReference type="AlphaFoldDB" id="A0A5N5QBY2"/>
<keyword evidence="5" id="KW-0418">Kinase</keyword>
<keyword evidence="6" id="KW-1185">Reference proteome</keyword>
<keyword evidence="1" id="KW-0547">Nucleotide-binding</keyword>
<proteinExistence type="predicted"/>
<evidence type="ECO:0000256" key="2">
    <source>
        <dbReference type="ARBA" id="ARBA00022840"/>
    </source>
</evidence>
<dbReference type="PROSITE" id="PS50011">
    <property type="entry name" value="PROTEIN_KINASE_DOM"/>
    <property type="match status" value="1"/>
</dbReference>
<dbReference type="InterPro" id="IPR051681">
    <property type="entry name" value="Ser/Thr_Kinases-Pseudokinases"/>
</dbReference>
<feature type="domain" description="Protein kinase" evidence="4">
    <location>
        <begin position="286"/>
        <end position="584"/>
    </location>
</feature>
<comment type="caution">
    <text evidence="5">The sequence shown here is derived from an EMBL/GenBank/DDBJ whole genome shotgun (WGS) entry which is preliminary data.</text>
</comment>
<dbReference type="SUPFAM" id="SSF56112">
    <property type="entry name" value="Protein kinase-like (PK-like)"/>
    <property type="match status" value="1"/>
</dbReference>
<dbReference type="PROSITE" id="PS00109">
    <property type="entry name" value="PROTEIN_KINASE_TYR"/>
    <property type="match status" value="1"/>
</dbReference>
<feature type="compositionally biased region" description="Acidic residues" evidence="3">
    <location>
        <begin position="231"/>
        <end position="240"/>
    </location>
</feature>
<dbReference type="OrthoDB" id="346907at2759"/>
<dbReference type="GO" id="GO:0005524">
    <property type="term" value="F:ATP binding"/>
    <property type="evidence" value="ECO:0007669"/>
    <property type="project" value="UniProtKB-KW"/>
</dbReference>
<dbReference type="PANTHER" id="PTHR44329:SF298">
    <property type="entry name" value="MIXED LINEAGE KINASE DOMAIN-LIKE PROTEIN"/>
    <property type="match status" value="1"/>
</dbReference>
<organism evidence="5 6">
    <name type="scientific">Ceratobasidium theobromae</name>
    <dbReference type="NCBI Taxonomy" id="1582974"/>
    <lineage>
        <taxon>Eukaryota</taxon>
        <taxon>Fungi</taxon>
        <taxon>Dikarya</taxon>
        <taxon>Basidiomycota</taxon>
        <taxon>Agaricomycotina</taxon>
        <taxon>Agaricomycetes</taxon>
        <taxon>Cantharellales</taxon>
        <taxon>Ceratobasidiaceae</taxon>
        <taxon>Ceratobasidium</taxon>
    </lineage>
</organism>
<dbReference type="EMBL" id="SSOP01000345">
    <property type="protein sequence ID" value="KAB5588931.1"/>
    <property type="molecule type" value="Genomic_DNA"/>
</dbReference>
<dbReference type="InterPro" id="IPR011009">
    <property type="entry name" value="Kinase-like_dom_sf"/>
</dbReference>
<evidence type="ECO:0000313" key="6">
    <source>
        <dbReference type="Proteomes" id="UP000383932"/>
    </source>
</evidence>
<dbReference type="Gene3D" id="1.10.510.10">
    <property type="entry name" value="Transferase(Phosphotransferase) domain 1"/>
    <property type="match status" value="1"/>
</dbReference>
<dbReference type="Pfam" id="PF00069">
    <property type="entry name" value="Pkinase"/>
    <property type="match status" value="1"/>
</dbReference>
<dbReference type="GO" id="GO:0004674">
    <property type="term" value="F:protein serine/threonine kinase activity"/>
    <property type="evidence" value="ECO:0007669"/>
    <property type="project" value="TreeGrafter"/>
</dbReference>
<evidence type="ECO:0000259" key="4">
    <source>
        <dbReference type="PROSITE" id="PS50011"/>
    </source>
</evidence>
<dbReference type="PANTHER" id="PTHR44329">
    <property type="entry name" value="SERINE/THREONINE-PROTEIN KINASE TNNI3K-RELATED"/>
    <property type="match status" value="1"/>
</dbReference>
<keyword evidence="2" id="KW-0067">ATP-binding</keyword>
<protein>
    <submittedName>
        <fullName evidence="5">Tyrosine-protein kinase Src-2</fullName>
    </submittedName>
</protein>
<sequence>MRNNMGIIHQPRPRAPSPTFAFVRPPDQPVAFLLPTPTSTPPPNAIPKGTHLTIPGLVESDDRYGSSNALGRALDVLANHSSKDAVLTLGREQDDEYMLSARPFDTTIHKMACEELWSELDKLEDPPAARVESPETIVPQSTFSYLTPPSSPEPVRKRDMVPTARVDRKELDLAPEMDNLAAPNTNIESGAYAQDLALKSSPFIDEPANDGLEYPPSGCDDFDWSCHDDNEGGDEDNEMNQDDNYDDEMIPNNEDETILPPPPYMDLLNDFSESIPDLTLSLDMSSFSEWPIAKGGFGDVWKGSILGGNSGSIKGLENNKGSTKPVAVKRLTAYADGGEEGKRRILKRTTRELFIWSSLHHANVLPLLGTCSFRGGVGIVSEWQDNGNATAWVKTNPHVDRLELCEGICAGLEYLHQNGVVHGDLRGANVLISPCGTPRLIDFGLASIVGGNSAFSVSSTLAGTVRWMAPELQVTEGQGTTPPSDMFAFGMTMLELHTGLPPFATIRNDIAVLLKYQHGERPPRPSLPPRRRPAAPRETRRQTRKASLCAGMDDDTWGMVQECWAQDPAARPCAISLWEYQVVFVSAFEDKWGVIDAMVYSNDEL</sequence>
<name>A0A5N5QBY2_9AGAM</name>
<feature type="region of interest" description="Disordered" evidence="3">
    <location>
        <begin position="215"/>
        <end position="240"/>
    </location>
</feature>
<dbReference type="InterPro" id="IPR008266">
    <property type="entry name" value="Tyr_kinase_AS"/>
</dbReference>
<dbReference type="Proteomes" id="UP000383932">
    <property type="component" value="Unassembled WGS sequence"/>
</dbReference>
<dbReference type="InterPro" id="IPR000719">
    <property type="entry name" value="Prot_kinase_dom"/>
</dbReference>
<gene>
    <name evidence="5" type="ORF">CTheo_7630</name>
</gene>
<reference evidence="5 6" key="1">
    <citation type="journal article" date="2019" name="Fungal Biol. Biotechnol.">
        <title>Draft genome sequence of fastidious pathogen Ceratobasidium theobromae, which causes vascular-streak dieback in Theobroma cacao.</title>
        <authorList>
            <person name="Ali S.S."/>
            <person name="Asman A."/>
            <person name="Shao J."/>
            <person name="Firmansyah A.P."/>
            <person name="Susilo A.W."/>
            <person name="Rosmana A."/>
            <person name="McMahon P."/>
            <person name="Junaid M."/>
            <person name="Guest D."/>
            <person name="Kheng T.Y."/>
            <person name="Meinhardt L.W."/>
            <person name="Bailey B.A."/>
        </authorList>
    </citation>
    <scope>NUCLEOTIDE SEQUENCE [LARGE SCALE GENOMIC DNA]</scope>
    <source>
        <strain evidence="5 6">CT2</strain>
    </source>
</reference>
<accession>A0A5N5QBY2</accession>